<dbReference type="Proteomes" id="UP001185728">
    <property type="component" value="Unassembled WGS sequence"/>
</dbReference>
<organism evidence="1 2">
    <name type="scientific">Micrococcus yunnanensis</name>
    <dbReference type="NCBI Taxonomy" id="566027"/>
    <lineage>
        <taxon>Bacteria</taxon>
        <taxon>Bacillati</taxon>
        <taxon>Actinomycetota</taxon>
        <taxon>Actinomycetes</taxon>
        <taxon>Micrococcales</taxon>
        <taxon>Micrococcaceae</taxon>
        <taxon>Micrococcus</taxon>
    </lineage>
</organism>
<dbReference type="EMBL" id="JAWLUK010000035">
    <property type="protein sequence ID" value="MDV7178250.1"/>
    <property type="molecule type" value="Genomic_DNA"/>
</dbReference>
<dbReference type="Pfam" id="PF12138">
    <property type="entry name" value="Spherulin4"/>
    <property type="match status" value="1"/>
</dbReference>
<dbReference type="InterPro" id="IPR021986">
    <property type="entry name" value="Spherulin4"/>
</dbReference>
<dbReference type="PANTHER" id="PTHR35040:SF9">
    <property type="entry name" value="4-LIKE CELL SURFACE PROTEIN, PUTATIVE (AFU_ORTHOLOGUE AFUA_4G14080)-RELATED"/>
    <property type="match status" value="1"/>
</dbReference>
<reference evidence="1" key="1">
    <citation type="submission" date="2023-10" db="EMBL/GenBank/DDBJ databases">
        <title>Development of a sustainable strategy for remediation of hydrocarbon-contaminated territories based on the waste exchange concept.</title>
        <authorList>
            <person name="Krivoruchko A."/>
        </authorList>
    </citation>
    <scope>NUCLEOTIDE SEQUENCE</scope>
    <source>
        <strain evidence="1">IEGM 1325</strain>
    </source>
</reference>
<accession>A0AAP5TCN6</accession>
<name>A0AAP5TCN6_9MICC</name>
<dbReference type="PANTHER" id="PTHR35040">
    <property type="match status" value="1"/>
</dbReference>
<dbReference type="RefSeq" id="WP_259606422.1">
    <property type="nucleotide sequence ID" value="NZ_JAWLUK010000035.1"/>
</dbReference>
<comment type="caution">
    <text evidence="1">The sequence shown here is derived from an EMBL/GenBank/DDBJ whole genome shotgun (WGS) entry which is preliminary data.</text>
</comment>
<sequence length="237" mass="25576">MVEMRAGIPLYRHPVEDPGLWRRCLQSPDVSVLVVNVDSGPGSTPDAAYRDALLDREDGRVPGSRVHGYVPMDYGRRAIAEIVADVRRWQDLYGVESIFLDCAPSAVTGTGVLDHPAAASFERVVGAVRSAGASRVSANPGTLCHPALLDLCDAVCVRECDVETHLRLDPPGWLSDGDAGDVWHLIHGCRPDQVAAVVRRSRELGATLLGVSPGALPHPWGEVGWFGPTSRRAQHVR</sequence>
<evidence type="ECO:0000313" key="1">
    <source>
        <dbReference type="EMBL" id="MDV7178250.1"/>
    </source>
</evidence>
<gene>
    <name evidence="1" type="ORF">R4064_11545</name>
</gene>
<protein>
    <submittedName>
        <fullName evidence="1">Spherulation-specific family 4 protein</fullName>
    </submittedName>
</protein>
<dbReference type="AlphaFoldDB" id="A0AAP5TCN6"/>
<proteinExistence type="predicted"/>
<evidence type="ECO:0000313" key="2">
    <source>
        <dbReference type="Proteomes" id="UP001185728"/>
    </source>
</evidence>